<organism evidence="1 2">
    <name type="scientific">Aciduliprofundum boonei (strain DSM 19572 / T469)</name>
    <dbReference type="NCBI Taxonomy" id="439481"/>
    <lineage>
        <taxon>Archaea</taxon>
        <taxon>Methanobacteriati</taxon>
        <taxon>Thermoplasmatota</taxon>
        <taxon>DHVE2 group</taxon>
        <taxon>Candidatus Aciduliprofundum</taxon>
    </lineage>
</organism>
<dbReference type="HOGENOM" id="CLU_067923_1_0_2"/>
<dbReference type="EMBL" id="CP001941">
    <property type="protein sequence ID" value="ADD08239.1"/>
    <property type="molecule type" value="Genomic_DNA"/>
</dbReference>
<proteinExistence type="predicted"/>
<evidence type="ECO:0000313" key="2">
    <source>
        <dbReference type="Proteomes" id="UP000001400"/>
    </source>
</evidence>
<dbReference type="PANTHER" id="PTHR47271">
    <property type="entry name" value="ARGININE DEIMINASE"/>
    <property type="match status" value="1"/>
</dbReference>
<dbReference type="Pfam" id="PF02274">
    <property type="entry name" value="ADI"/>
    <property type="match status" value="2"/>
</dbReference>
<keyword evidence="2" id="KW-1185">Reference proteome</keyword>
<dbReference type="RefSeq" id="WP_008082555.1">
    <property type="nucleotide sequence ID" value="NC_013926.1"/>
</dbReference>
<dbReference type="OrthoDB" id="371705at2157"/>
<dbReference type="GO" id="GO:0016990">
    <property type="term" value="F:arginine deiminase activity"/>
    <property type="evidence" value="ECO:0007669"/>
    <property type="project" value="TreeGrafter"/>
</dbReference>
<dbReference type="AlphaFoldDB" id="B5IAC0"/>
<sequence>MLKGIFHDGKALRRVIVSPPEKEYFKVENLEEHNIMERANVNEAREQHKKLREIMRIAGAEVIEVKELEGHPNSVFTMDTALSLGDSYIKLRMGLPARRGEEEWMGKILENFGLEREGEVKAPGTAEGGDLIPAYPIFFIGRSTRTNKEGAAQIAKIVEELGYEARIIKVPDLHLHLGGAMTLIGEDKILACNYIPRNLLKGFDVIWLNCSSFISGNVIYLGNEKVIVERRNEEARKKLEKEGYEIFTLDLSEFVKGSGGPSCLILSLERG</sequence>
<evidence type="ECO:0000313" key="1">
    <source>
        <dbReference type="EMBL" id="ADD08239.1"/>
    </source>
</evidence>
<protein>
    <submittedName>
        <fullName evidence="1">Amidinotransferase</fullName>
    </submittedName>
</protein>
<dbReference type="SUPFAM" id="SSF55909">
    <property type="entry name" value="Pentein"/>
    <property type="match status" value="1"/>
</dbReference>
<reference evidence="1" key="1">
    <citation type="submission" date="2010-02" db="EMBL/GenBank/DDBJ databases">
        <title>Complete sequence of Aciduliprofundum boonei T469.</title>
        <authorList>
            <consortium name="US DOE Joint Genome Institute"/>
            <person name="Lucas S."/>
            <person name="Copeland A."/>
            <person name="Lapidus A."/>
            <person name="Cheng J.-F."/>
            <person name="Bruce D."/>
            <person name="Goodwin L."/>
            <person name="Pitluck S."/>
            <person name="Saunders E."/>
            <person name="Detter J.C."/>
            <person name="Han C."/>
            <person name="Tapia R."/>
            <person name="Land M."/>
            <person name="Hauser L."/>
            <person name="Kyrpides N."/>
            <person name="Mikhailova N."/>
            <person name="Flores G."/>
            <person name="Reysenbach A.-L."/>
            <person name="Woyke T."/>
        </authorList>
    </citation>
    <scope>NUCLEOTIDE SEQUENCE</scope>
    <source>
        <strain evidence="1">T469</strain>
    </source>
</reference>
<dbReference type="GeneID" id="8827371"/>
<gene>
    <name evidence="1" type="ordered locus">Aboo_0428</name>
</gene>
<dbReference type="Gene3D" id="3.75.10.10">
    <property type="entry name" value="L-arginine/glycine Amidinotransferase, Chain A"/>
    <property type="match status" value="1"/>
</dbReference>
<dbReference type="Proteomes" id="UP000001400">
    <property type="component" value="Chromosome"/>
</dbReference>
<name>B5IAC0_ACIB4</name>
<accession>B5IAC0</accession>
<dbReference type="GO" id="GO:0019546">
    <property type="term" value="P:L-arginine deiminase pathway"/>
    <property type="evidence" value="ECO:0007669"/>
    <property type="project" value="TreeGrafter"/>
</dbReference>
<dbReference type="STRING" id="439481.Aboo_0428"/>
<dbReference type="PANTHER" id="PTHR47271:SF2">
    <property type="entry name" value="ARGININE DEIMINASE"/>
    <property type="match status" value="1"/>
</dbReference>
<dbReference type="KEGG" id="abi:Aboo_0428"/>
<dbReference type="eggNOG" id="arCOG03109">
    <property type="taxonomic scope" value="Archaea"/>
</dbReference>